<accession>A0A834PEW3</accession>
<gene>
    <name evidence="2" type="ORF">H0235_000252</name>
</gene>
<organism evidence="2 3">
    <name type="scientific">Vespula pensylvanica</name>
    <name type="common">Western yellow jacket</name>
    <name type="synonym">Wasp</name>
    <dbReference type="NCBI Taxonomy" id="30213"/>
    <lineage>
        <taxon>Eukaryota</taxon>
        <taxon>Metazoa</taxon>
        <taxon>Ecdysozoa</taxon>
        <taxon>Arthropoda</taxon>
        <taxon>Hexapoda</taxon>
        <taxon>Insecta</taxon>
        <taxon>Pterygota</taxon>
        <taxon>Neoptera</taxon>
        <taxon>Endopterygota</taxon>
        <taxon>Hymenoptera</taxon>
        <taxon>Apocrita</taxon>
        <taxon>Aculeata</taxon>
        <taxon>Vespoidea</taxon>
        <taxon>Vespidae</taxon>
        <taxon>Vespinae</taxon>
        <taxon>Vespula</taxon>
    </lineage>
</organism>
<keyword evidence="3" id="KW-1185">Reference proteome</keyword>
<evidence type="ECO:0000313" key="2">
    <source>
        <dbReference type="EMBL" id="KAF7437861.1"/>
    </source>
</evidence>
<evidence type="ECO:0000256" key="1">
    <source>
        <dbReference type="SAM" id="MobiDB-lite"/>
    </source>
</evidence>
<dbReference type="AlphaFoldDB" id="A0A834PEW3"/>
<dbReference type="EMBL" id="JACSDY010000001">
    <property type="protein sequence ID" value="KAF7437861.1"/>
    <property type="molecule type" value="Genomic_DNA"/>
</dbReference>
<sequence>MAMVCGDGMDGDGSDGTSSKRYFKEENTISLTLIRIAANCCELAKVANERGSSGNRCPLIDRRYSHPHDYLAHKHIHDRNEGLNVDPLRTGPSRCGFVDPPPLTKPVAK</sequence>
<dbReference type="Proteomes" id="UP000600918">
    <property type="component" value="Unassembled WGS sequence"/>
</dbReference>
<proteinExistence type="predicted"/>
<evidence type="ECO:0000313" key="3">
    <source>
        <dbReference type="Proteomes" id="UP000600918"/>
    </source>
</evidence>
<comment type="caution">
    <text evidence="2">The sequence shown here is derived from an EMBL/GenBank/DDBJ whole genome shotgun (WGS) entry which is preliminary data.</text>
</comment>
<reference evidence="2" key="1">
    <citation type="journal article" date="2020" name="G3 (Bethesda)">
        <title>High-Quality Assemblies for Three Invasive Social Wasps from the &lt;i&gt;Vespula&lt;/i&gt; Genus.</title>
        <authorList>
            <person name="Harrop T.W.R."/>
            <person name="Guhlin J."/>
            <person name="McLaughlin G.M."/>
            <person name="Permina E."/>
            <person name="Stockwell P."/>
            <person name="Gilligan J."/>
            <person name="Le Lec M.F."/>
            <person name="Gruber M.A.M."/>
            <person name="Quinn O."/>
            <person name="Lovegrove M."/>
            <person name="Duncan E.J."/>
            <person name="Remnant E.J."/>
            <person name="Van Eeckhoven J."/>
            <person name="Graham B."/>
            <person name="Knapp R.A."/>
            <person name="Langford K.W."/>
            <person name="Kronenberg Z."/>
            <person name="Press M.O."/>
            <person name="Eacker S.M."/>
            <person name="Wilson-Rankin E.E."/>
            <person name="Purcell J."/>
            <person name="Lester P.J."/>
            <person name="Dearden P.K."/>
        </authorList>
    </citation>
    <scope>NUCLEOTIDE SEQUENCE</scope>
    <source>
        <strain evidence="2">Volc-1</strain>
    </source>
</reference>
<feature type="region of interest" description="Disordered" evidence="1">
    <location>
        <begin position="1"/>
        <end position="20"/>
    </location>
</feature>
<name>A0A834PEW3_VESPE</name>
<protein>
    <submittedName>
        <fullName evidence="2">Uncharacterized protein</fullName>
    </submittedName>
</protein>